<dbReference type="Proteomes" id="UP001595710">
    <property type="component" value="Unassembled WGS sequence"/>
</dbReference>
<sequence>MTDSHDSINISQQVPLEMGHKRLDQVAAKLFPDYSRSRIQQWIKDGELTVDGETFRPRDKLVGGETLHINAHLEAQERWEAEDIELDIVFEDDHIIVINKPVGLVVHPGAGTPSGTLLNALLHHYPESATLPRAGIVHRLDKDTSGLMVVARTLAAQTSLAAQLQKRTMGREYYAVCMGVMTGGGTIDEPIGRHPTHRTKMAVAPEGMGKDAVTHYRVEERYVNHTLIRCKLESGRTHQIRVHLSHIGYPLVGDPLYAGRSRLPKGVNVEVLDVLKIFKRQALHAGHLELEHPETGSMVSWEAEIPDDMLELIEVLHEDMKETGANEEEY</sequence>
<dbReference type="Gene3D" id="3.30.2350.10">
    <property type="entry name" value="Pseudouridine synthase"/>
    <property type="match status" value="1"/>
</dbReference>
<dbReference type="InterPro" id="IPR006225">
    <property type="entry name" value="PsdUridine_synth_RluC/D"/>
</dbReference>
<dbReference type="CDD" id="cd02869">
    <property type="entry name" value="PseudoU_synth_RluA_like"/>
    <property type="match status" value="1"/>
</dbReference>
<evidence type="ECO:0000259" key="7">
    <source>
        <dbReference type="Pfam" id="PF01479"/>
    </source>
</evidence>
<dbReference type="InterPro" id="IPR020103">
    <property type="entry name" value="PsdUridine_synth_cat_dom_sf"/>
</dbReference>
<dbReference type="NCBIfam" id="NF008385">
    <property type="entry name" value="PRK11180.1"/>
    <property type="match status" value="1"/>
</dbReference>
<proteinExistence type="inferred from homology"/>
<evidence type="ECO:0000256" key="5">
    <source>
        <dbReference type="RuleBase" id="RU362028"/>
    </source>
</evidence>
<evidence type="ECO:0000313" key="9">
    <source>
        <dbReference type="Proteomes" id="UP001595710"/>
    </source>
</evidence>
<organism evidence="8 9">
    <name type="scientific">Reinekea marina</name>
    <dbReference type="NCBI Taxonomy" id="1310421"/>
    <lineage>
        <taxon>Bacteria</taxon>
        <taxon>Pseudomonadati</taxon>
        <taxon>Pseudomonadota</taxon>
        <taxon>Gammaproteobacteria</taxon>
        <taxon>Oceanospirillales</taxon>
        <taxon>Saccharospirillaceae</taxon>
        <taxon>Reinekea</taxon>
    </lineage>
</organism>
<comment type="catalytic activity">
    <reaction evidence="5">
        <text>a uridine in RNA = a pseudouridine in RNA</text>
        <dbReference type="Rhea" id="RHEA:48348"/>
        <dbReference type="Rhea" id="RHEA-COMP:12068"/>
        <dbReference type="Rhea" id="RHEA-COMP:12069"/>
        <dbReference type="ChEBI" id="CHEBI:65314"/>
        <dbReference type="ChEBI" id="CHEBI:65315"/>
    </reaction>
</comment>
<dbReference type="Pfam" id="PF00849">
    <property type="entry name" value="PseudoU_synth_2"/>
    <property type="match status" value="1"/>
</dbReference>
<dbReference type="Pfam" id="PF01479">
    <property type="entry name" value="S4"/>
    <property type="match status" value="1"/>
</dbReference>
<evidence type="ECO:0000256" key="4">
    <source>
        <dbReference type="PROSITE-ProRule" id="PRU00182"/>
    </source>
</evidence>
<comment type="function">
    <text evidence="5">Responsible for synthesis of pseudouridine from uracil.</text>
</comment>
<dbReference type="EMBL" id="JBHRYN010000009">
    <property type="protein sequence ID" value="MFC3701514.1"/>
    <property type="molecule type" value="Genomic_DNA"/>
</dbReference>
<dbReference type="Gene3D" id="3.10.290.10">
    <property type="entry name" value="RNA-binding S4 domain"/>
    <property type="match status" value="1"/>
</dbReference>
<feature type="domain" description="Pseudouridine synthase RsuA/RluA-like" evidence="6">
    <location>
        <begin position="94"/>
        <end position="246"/>
    </location>
</feature>
<dbReference type="GO" id="GO:0160140">
    <property type="term" value="F:23S rRNA pseudouridine(1911/1915/1917) synthase activity"/>
    <property type="evidence" value="ECO:0007669"/>
    <property type="project" value="UniProtKB-EC"/>
</dbReference>
<dbReference type="PANTHER" id="PTHR21600:SF44">
    <property type="entry name" value="RIBOSOMAL LARGE SUBUNIT PSEUDOURIDINE SYNTHASE D"/>
    <property type="match status" value="1"/>
</dbReference>
<accession>A0ABV7WT03</accession>
<gene>
    <name evidence="8" type="primary">rluD</name>
    <name evidence="8" type="ORF">ACFOND_07700</name>
</gene>
<dbReference type="CDD" id="cd00165">
    <property type="entry name" value="S4"/>
    <property type="match status" value="1"/>
</dbReference>
<evidence type="ECO:0000256" key="1">
    <source>
        <dbReference type="ARBA" id="ARBA00010876"/>
    </source>
</evidence>
<evidence type="ECO:0000256" key="2">
    <source>
        <dbReference type="ARBA" id="ARBA00023235"/>
    </source>
</evidence>
<name>A0ABV7WT03_9GAMM</name>
<comment type="catalytic activity">
    <reaction evidence="3">
        <text>uridine(1911/1915/1917) in 23S rRNA = pseudouridine(1911/1915/1917) in 23S rRNA</text>
        <dbReference type="Rhea" id="RHEA:42524"/>
        <dbReference type="Rhea" id="RHEA-COMP:10097"/>
        <dbReference type="Rhea" id="RHEA-COMP:10098"/>
        <dbReference type="ChEBI" id="CHEBI:65314"/>
        <dbReference type="ChEBI" id="CHEBI:65315"/>
        <dbReference type="EC" id="5.4.99.23"/>
    </reaction>
</comment>
<dbReference type="RefSeq" id="WP_290280811.1">
    <property type="nucleotide sequence ID" value="NZ_JAUFQI010000001.1"/>
</dbReference>
<dbReference type="SUPFAM" id="SSF55120">
    <property type="entry name" value="Pseudouridine synthase"/>
    <property type="match status" value="1"/>
</dbReference>
<keyword evidence="2 5" id="KW-0413">Isomerase</keyword>
<dbReference type="InterPro" id="IPR006145">
    <property type="entry name" value="PsdUridine_synth_RsuA/RluA"/>
</dbReference>
<dbReference type="NCBIfam" id="TIGR00005">
    <property type="entry name" value="rluA_subfam"/>
    <property type="match status" value="1"/>
</dbReference>
<reference evidence="9" key="1">
    <citation type="journal article" date="2019" name="Int. J. Syst. Evol. Microbiol.">
        <title>The Global Catalogue of Microorganisms (GCM) 10K type strain sequencing project: providing services to taxonomists for standard genome sequencing and annotation.</title>
        <authorList>
            <consortium name="The Broad Institute Genomics Platform"/>
            <consortium name="The Broad Institute Genome Sequencing Center for Infectious Disease"/>
            <person name="Wu L."/>
            <person name="Ma J."/>
        </authorList>
    </citation>
    <scope>NUCLEOTIDE SEQUENCE [LARGE SCALE GENOMIC DNA]</scope>
    <source>
        <strain evidence="9">CECT 8288</strain>
    </source>
</reference>
<dbReference type="InterPro" id="IPR050188">
    <property type="entry name" value="RluA_PseudoU_synthase"/>
</dbReference>
<comment type="similarity">
    <text evidence="1 5">Belongs to the pseudouridine synthase RluA family.</text>
</comment>
<evidence type="ECO:0000256" key="3">
    <source>
        <dbReference type="ARBA" id="ARBA00036882"/>
    </source>
</evidence>
<dbReference type="PROSITE" id="PS01129">
    <property type="entry name" value="PSI_RLU"/>
    <property type="match status" value="1"/>
</dbReference>
<evidence type="ECO:0000313" key="8">
    <source>
        <dbReference type="EMBL" id="MFC3701514.1"/>
    </source>
</evidence>
<feature type="domain" description="RNA-binding S4" evidence="7">
    <location>
        <begin position="22"/>
        <end position="65"/>
    </location>
</feature>
<protein>
    <recommendedName>
        <fullName evidence="5">Pseudouridine synthase</fullName>
        <ecNumber evidence="5">5.4.99.-</ecNumber>
    </recommendedName>
</protein>
<dbReference type="InterPro" id="IPR036986">
    <property type="entry name" value="S4_RNA-bd_sf"/>
</dbReference>
<dbReference type="InterPro" id="IPR006224">
    <property type="entry name" value="PsdUridine_synth_RluA-like_CS"/>
</dbReference>
<comment type="caution">
    <text evidence="8">The sequence shown here is derived from an EMBL/GenBank/DDBJ whole genome shotgun (WGS) entry which is preliminary data.</text>
</comment>
<evidence type="ECO:0000259" key="6">
    <source>
        <dbReference type="Pfam" id="PF00849"/>
    </source>
</evidence>
<dbReference type="SUPFAM" id="SSF55174">
    <property type="entry name" value="Alpha-L RNA-binding motif"/>
    <property type="match status" value="1"/>
</dbReference>
<dbReference type="EC" id="5.4.99.-" evidence="5"/>
<dbReference type="PANTHER" id="PTHR21600">
    <property type="entry name" value="MITOCHONDRIAL RNA PSEUDOURIDINE SYNTHASE"/>
    <property type="match status" value="1"/>
</dbReference>
<keyword evidence="4" id="KW-0694">RNA-binding</keyword>
<keyword evidence="9" id="KW-1185">Reference proteome</keyword>
<dbReference type="InterPro" id="IPR002942">
    <property type="entry name" value="S4_RNA-bd"/>
</dbReference>
<dbReference type="PROSITE" id="PS50889">
    <property type="entry name" value="S4"/>
    <property type="match status" value="1"/>
</dbReference>